<dbReference type="EMBL" id="KN847337">
    <property type="protein sequence ID" value="KIW41246.1"/>
    <property type="molecule type" value="Genomic_DNA"/>
</dbReference>
<organism evidence="2 3">
    <name type="scientific">Exophiala oligosperma</name>
    <dbReference type="NCBI Taxonomy" id="215243"/>
    <lineage>
        <taxon>Eukaryota</taxon>
        <taxon>Fungi</taxon>
        <taxon>Dikarya</taxon>
        <taxon>Ascomycota</taxon>
        <taxon>Pezizomycotina</taxon>
        <taxon>Eurotiomycetes</taxon>
        <taxon>Chaetothyriomycetidae</taxon>
        <taxon>Chaetothyriales</taxon>
        <taxon>Herpotrichiellaceae</taxon>
        <taxon>Exophiala</taxon>
    </lineage>
</organism>
<proteinExistence type="predicted"/>
<dbReference type="PANTHER" id="PTHR13063">
    <property type="entry name" value="ENOS INTERACTING PROTEIN"/>
    <property type="match status" value="1"/>
</dbReference>
<feature type="compositionally biased region" description="Basic and acidic residues" evidence="1">
    <location>
        <begin position="361"/>
        <end position="374"/>
    </location>
</feature>
<dbReference type="PANTHER" id="PTHR13063:SF10">
    <property type="entry name" value="NITRIC OXIDE SYNTHASE-INTERACTING PROTEIN"/>
    <property type="match status" value="1"/>
</dbReference>
<dbReference type="GO" id="GO:0005634">
    <property type="term" value="C:nucleus"/>
    <property type="evidence" value="ECO:0007669"/>
    <property type="project" value="TreeGrafter"/>
</dbReference>
<keyword evidence="3" id="KW-1185">Reference proteome</keyword>
<dbReference type="InterPro" id="IPR016818">
    <property type="entry name" value="NOSIP"/>
</dbReference>
<evidence type="ECO:0000313" key="3">
    <source>
        <dbReference type="Proteomes" id="UP000053342"/>
    </source>
</evidence>
<dbReference type="HOGENOM" id="CLU_053742_1_1_1"/>
<dbReference type="Gene3D" id="3.30.40.10">
    <property type="entry name" value="Zinc/RING finger domain, C3HC4 (zinc finger)"/>
    <property type="match status" value="1"/>
</dbReference>
<dbReference type="OrthoDB" id="116827at2759"/>
<feature type="region of interest" description="Disordered" evidence="1">
    <location>
        <begin position="353"/>
        <end position="374"/>
    </location>
</feature>
<sequence length="408" mass="44714">MSHSKRNTSLAFFTAHERSMLRSNWGTQSTRLGRESFLPFGHCRLCLSLAIDPVTCSGMKTTKTTTEGGGGTTTDTNNGMTRVHLFCRECALNDLMTQRKEIKRLERDFETKNREMEGDRRREAEERKKRDLERFERQELDSGYDDVDTSLSGGVGSKRKRMAEEMHSNSSKNNNTTSSIRTGENEANGGGDEGSKKSKHNSTSSGGGDGEKSSESSFWIPGSEFMSRHDTTGRNKTPTKLHPICPSSTPDEKHEYSLKSLINVNFSYTDDGGDDVDNGTDGGGHQKQPICPSCKKHLTNTSRAVVGTAQNCGHVLCKSCSDVLYQNKPNTTTESATEATKILCYVCESDLSGEKNQPTTTKKDKKEKEKDKKVTVGSIVEISSEGTGFAGSSGGTNMAKREGVAFQC</sequence>
<gene>
    <name evidence="2" type="ORF">PV06_06820</name>
</gene>
<feature type="compositionally biased region" description="Low complexity" evidence="1">
    <location>
        <begin position="168"/>
        <end position="179"/>
    </location>
</feature>
<protein>
    <recommendedName>
        <fullName evidence="4">RING-type domain-containing protein</fullName>
    </recommendedName>
</protein>
<feature type="region of interest" description="Disordered" evidence="1">
    <location>
        <begin position="140"/>
        <end position="252"/>
    </location>
</feature>
<dbReference type="GeneID" id="27358894"/>
<dbReference type="STRING" id="215243.A0A0D2AMQ7"/>
<dbReference type="InterPro" id="IPR013083">
    <property type="entry name" value="Znf_RING/FYVE/PHD"/>
</dbReference>
<dbReference type="Proteomes" id="UP000053342">
    <property type="component" value="Unassembled WGS sequence"/>
</dbReference>
<evidence type="ECO:0000256" key="1">
    <source>
        <dbReference type="SAM" id="MobiDB-lite"/>
    </source>
</evidence>
<dbReference type="VEuPathDB" id="FungiDB:PV06_06820"/>
<reference evidence="2 3" key="1">
    <citation type="submission" date="2015-01" db="EMBL/GenBank/DDBJ databases">
        <title>The Genome Sequence of Exophiala oligosperma CBS72588.</title>
        <authorList>
            <consortium name="The Broad Institute Genomics Platform"/>
            <person name="Cuomo C."/>
            <person name="de Hoog S."/>
            <person name="Gorbushina A."/>
            <person name="Stielow B."/>
            <person name="Teixiera M."/>
            <person name="Abouelleil A."/>
            <person name="Chapman S.B."/>
            <person name="Priest M."/>
            <person name="Young S.K."/>
            <person name="Wortman J."/>
            <person name="Nusbaum C."/>
            <person name="Birren B."/>
        </authorList>
    </citation>
    <scope>NUCLEOTIDE SEQUENCE [LARGE SCALE GENOMIC DNA]</scope>
    <source>
        <strain evidence="2 3">CBS 72588</strain>
    </source>
</reference>
<accession>A0A0D2AMQ7</accession>
<evidence type="ECO:0008006" key="4">
    <source>
        <dbReference type="Google" id="ProtNLM"/>
    </source>
</evidence>
<evidence type="ECO:0000313" key="2">
    <source>
        <dbReference type="EMBL" id="KIW41246.1"/>
    </source>
</evidence>
<dbReference type="AlphaFoldDB" id="A0A0D2AMQ7"/>
<dbReference type="RefSeq" id="XP_016261462.1">
    <property type="nucleotide sequence ID" value="XM_016407982.1"/>
</dbReference>
<name>A0A0D2AMQ7_9EURO</name>
<dbReference type="GO" id="GO:0061630">
    <property type="term" value="F:ubiquitin protein ligase activity"/>
    <property type="evidence" value="ECO:0007669"/>
    <property type="project" value="InterPro"/>
</dbReference>